<dbReference type="Proteomes" id="UP000321659">
    <property type="component" value="Unassembled WGS sequence"/>
</dbReference>
<dbReference type="RefSeq" id="WP_146303360.1">
    <property type="nucleotide sequence ID" value="NZ_JANXKZ010000002.1"/>
</dbReference>
<gene>
    <name evidence="1" type="ORF">LABALGLTS371_15560</name>
</gene>
<accession>A0A5C6M610</accession>
<evidence type="ECO:0000313" key="2">
    <source>
        <dbReference type="Proteomes" id="UP000321659"/>
    </source>
</evidence>
<name>A0A5C6M610_9LACO</name>
<sequence length="128" mass="14223">MELLHTNPRPEVVTGAVTKDTSATETHLSWAADEKAKSWIVHHDSGSGKPEDATIMHYVEKPELVFNDELFGGTLAGTTINFYIQAFNEVFEGKDEIEKAQNANTHGYGSEWTKALKVEFADKKVAKK</sequence>
<protein>
    <submittedName>
        <fullName evidence="1">Uncharacterized protein</fullName>
    </submittedName>
</protein>
<organism evidence="1 2">
    <name type="scientific">Dellaglioa algida</name>
    <dbReference type="NCBI Taxonomy" id="105612"/>
    <lineage>
        <taxon>Bacteria</taxon>
        <taxon>Bacillati</taxon>
        <taxon>Bacillota</taxon>
        <taxon>Bacilli</taxon>
        <taxon>Lactobacillales</taxon>
        <taxon>Lactobacillaceae</taxon>
        <taxon>Dellaglioa</taxon>
    </lineage>
</organism>
<reference evidence="1 2" key="1">
    <citation type="submission" date="2019-04" db="EMBL/GenBank/DDBJ databases">
        <title>In vitro growth and metabolic characteristics of meat-borne Lactobacillus algidus strains.</title>
        <authorList>
            <person name="Sade E."/>
            <person name="Per J."/>
            <person name="Tytti H."/>
            <person name="Johanna B.K."/>
        </authorList>
    </citation>
    <scope>NUCLEOTIDE SEQUENCE [LARGE SCALE GENOMIC DNA]</scope>
    <source>
        <strain evidence="1 2">LTS37-1</strain>
    </source>
</reference>
<comment type="caution">
    <text evidence="1">The sequence shown here is derived from an EMBL/GenBank/DDBJ whole genome shotgun (WGS) entry which is preliminary data.</text>
</comment>
<evidence type="ECO:0000313" key="1">
    <source>
        <dbReference type="EMBL" id="TWW10220.1"/>
    </source>
</evidence>
<proteinExistence type="predicted"/>
<dbReference type="AlphaFoldDB" id="A0A5C6M610"/>
<dbReference type="EMBL" id="SRRQ01000019">
    <property type="protein sequence ID" value="TWW10220.1"/>
    <property type="molecule type" value="Genomic_DNA"/>
</dbReference>